<dbReference type="PROSITE" id="PS00617">
    <property type="entry name" value="RECF_1"/>
    <property type="match status" value="1"/>
</dbReference>
<dbReference type="InterPro" id="IPR027417">
    <property type="entry name" value="P-loop_NTPase"/>
</dbReference>
<organism evidence="15 16">
    <name type="scientific">Tumebacillus amylolyticus</name>
    <dbReference type="NCBI Taxonomy" id="2801339"/>
    <lineage>
        <taxon>Bacteria</taxon>
        <taxon>Bacillati</taxon>
        <taxon>Bacillota</taxon>
        <taxon>Bacilli</taxon>
        <taxon>Bacillales</taxon>
        <taxon>Alicyclobacillaceae</taxon>
        <taxon>Tumebacillus</taxon>
    </lineage>
</organism>
<evidence type="ECO:0000256" key="4">
    <source>
        <dbReference type="ARBA" id="ARBA00022490"/>
    </source>
</evidence>
<sequence length="370" mass="42712">MWLKALELRDFRNYESLQLFDLSPRVNIFVGQNAQGKTNVVESVLMLSVAKSHRTNRDAEMIRFGEESALLQGMVERDNRTYKLDLRLLQKGKKSRVNGVEKRKMSDFVGHLNVVLFAPEDLQLIKGGPQTRRRFLDVEIGQVSPQYLYNLSQYQKVLLQRNTLLKEIAKKEKTEDLLAIWDEQLCVYGAKVLQKRFEFVDKLEGFARDIHSRISGGKEILSFRYVNSFDWVDGADVTERFFQTLQSKRRLDILRGTTSVGPHRDDLEVRIDEREVHTYGSQGQQRTASLSMKLAEIELIKAEVGEYPVLLLDDVLSELDSERQLHLVESMGERVQTLITTTSTYGLEQFMQEEAHVYRVDNGAMSREEG</sequence>
<comment type="similarity">
    <text evidence="2 12 13">Belongs to the RecF family.</text>
</comment>
<evidence type="ECO:0000256" key="9">
    <source>
        <dbReference type="ARBA" id="ARBA00023125"/>
    </source>
</evidence>
<dbReference type="HAMAP" id="MF_00365">
    <property type="entry name" value="RecF"/>
    <property type="match status" value="1"/>
</dbReference>
<reference evidence="15 16" key="1">
    <citation type="submission" date="2021-01" db="EMBL/GenBank/DDBJ databases">
        <title>Tumebacillus sp. strain ITR2 16S ribosomal RNA gene Genome sequencing and assembly.</title>
        <authorList>
            <person name="Kang M."/>
        </authorList>
    </citation>
    <scope>NUCLEOTIDE SEQUENCE [LARGE SCALE GENOMIC DNA]</scope>
    <source>
        <strain evidence="15 16">ITR2</strain>
    </source>
</reference>
<evidence type="ECO:0000313" key="15">
    <source>
        <dbReference type="EMBL" id="MBL0385017.1"/>
    </source>
</evidence>
<evidence type="ECO:0000256" key="5">
    <source>
        <dbReference type="ARBA" id="ARBA00022705"/>
    </source>
</evidence>
<evidence type="ECO:0000256" key="6">
    <source>
        <dbReference type="ARBA" id="ARBA00022741"/>
    </source>
</evidence>
<dbReference type="SUPFAM" id="SSF52540">
    <property type="entry name" value="P-loop containing nucleoside triphosphate hydrolases"/>
    <property type="match status" value="1"/>
</dbReference>
<keyword evidence="16" id="KW-1185">Reference proteome</keyword>
<evidence type="ECO:0000256" key="10">
    <source>
        <dbReference type="ARBA" id="ARBA00023204"/>
    </source>
</evidence>
<comment type="subcellular location">
    <subcellularLocation>
        <location evidence="1 12 13">Cytoplasm</location>
    </subcellularLocation>
</comment>
<evidence type="ECO:0000256" key="7">
    <source>
        <dbReference type="ARBA" id="ARBA00022763"/>
    </source>
</evidence>
<keyword evidence="5 12" id="KW-0235">DNA replication</keyword>
<dbReference type="InterPro" id="IPR001238">
    <property type="entry name" value="DNA-binding_RecF"/>
</dbReference>
<feature type="binding site" evidence="12">
    <location>
        <begin position="31"/>
        <end position="38"/>
    </location>
    <ligand>
        <name>ATP</name>
        <dbReference type="ChEBI" id="CHEBI:30616"/>
    </ligand>
</feature>
<evidence type="ECO:0000256" key="12">
    <source>
        <dbReference type="HAMAP-Rule" id="MF_00365"/>
    </source>
</evidence>
<feature type="domain" description="RecF/RecN/SMC N-terminal" evidence="14">
    <location>
        <begin position="3"/>
        <end position="363"/>
    </location>
</feature>
<dbReference type="EMBL" id="JAEQNB010000001">
    <property type="protein sequence ID" value="MBL0385017.1"/>
    <property type="molecule type" value="Genomic_DNA"/>
</dbReference>
<protein>
    <recommendedName>
        <fullName evidence="3 12">DNA replication and repair protein RecF</fullName>
    </recommendedName>
</protein>
<keyword evidence="4 12" id="KW-0963">Cytoplasm</keyword>
<keyword evidence="6 12" id="KW-0547">Nucleotide-binding</keyword>
<dbReference type="PANTHER" id="PTHR32182:SF0">
    <property type="entry name" value="DNA REPLICATION AND REPAIR PROTEIN RECF"/>
    <property type="match status" value="1"/>
</dbReference>
<keyword evidence="11 12" id="KW-0742">SOS response</keyword>
<dbReference type="PANTHER" id="PTHR32182">
    <property type="entry name" value="DNA REPLICATION AND REPAIR PROTEIN RECF"/>
    <property type="match status" value="1"/>
</dbReference>
<keyword evidence="7 12" id="KW-0227">DNA damage</keyword>
<gene>
    <name evidence="12 15" type="primary">recF</name>
    <name evidence="15" type="ORF">JJB07_00025</name>
</gene>
<comment type="caution">
    <text evidence="15">The sequence shown here is derived from an EMBL/GenBank/DDBJ whole genome shotgun (WGS) entry which is preliminary data.</text>
</comment>
<keyword evidence="9 12" id="KW-0238">DNA-binding</keyword>
<dbReference type="InterPro" id="IPR042174">
    <property type="entry name" value="RecF_2"/>
</dbReference>
<evidence type="ECO:0000256" key="13">
    <source>
        <dbReference type="RuleBase" id="RU000578"/>
    </source>
</evidence>
<dbReference type="NCBIfam" id="TIGR00611">
    <property type="entry name" value="recf"/>
    <property type="match status" value="1"/>
</dbReference>
<dbReference type="Pfam" id="PF02463">
    <property type="entry name" value="SMC_N"/>
    <property type="match status" value="1"/>
</dbReference>
<dbReference type="PROSITE" id="PS00618">
    <property type="entry name" value="RECF_2"/>
    <property type="match status" value="1"/>
</dbReference>
<dbReference type="InterPro" id="IPR018078">
    <property type="entry name" value="DNA-binding_RecF_CS"/>
</dbReference>
<evidence type="ECO:0000313" key="16">
    <source>
        <dbReference type="Proteomes" id="UP000602284"/>
    </source>
</evidence>
<evidence type="ECO:0000256" key="3">
    <source>
        <dbReference type="ARBA" id="ARBA00020170"/>
    </source>
</evidence>
<proteinExistence type="inferred from homology"/>
<comment type="function">
    <text evidence="12 13">The RecF protein is involved in DNA metabolism; it is required for DNA replication and normal SOS inducibility. RecF binds preferentially to single-stranded, linear DNA. It also seems to bind ATP.</text>
</comment>
<keyword evidence="10 12" id="KW-0234">DNA repair</keyword>
<evidence type="ECO:0000256" key="2">
    <source>
        <dbReference type="ARBA" id="ARBA00008016"/>
    </source>
</evidence>
<dbReference type="InterPro" id="IPR003395">
    <property type="entry name" value="RecF/RecN/SMC_N"/>
</dbReference>
<name>A0ABS1J426_9BACL</name>
<evidence type="ECO:0000256" key="8">
    <source>
        <dbReference type="ARBA" id="ARBA00022840"/>
    </source>
</evidence>
<dbReference type="RefSeq" id="WP_201630123.1">
    <property type="nucleotide sequence ID" value="NZ_JAEQNB010000001.1"/>
</dbReference>
<evidence type="ECO:0000256" key="11">
    <source>
        <dbReference type="ARBA" id="ARBA00023236"/>
    </source>
</evidence>
<dbReference type="Gene3D" id="3.40.50.300">
    <property type="entry name" value="P-loop containing nucleotide triphosphate hydrolases"/>
    <property type="match status" value="1"/>
</dbReference>
<dbReference type="CDD" id="cd03242">
    <property type="entry name" value="ABC_RecF"/>
    <property type="match status" value="1"/>
</dbReference>
<evidence type="ECO:0000256" key="1">
    <source>
        <dbReference type="ARBA" id="ARBA00004496"/>
    </source>
</evidence>
<evidence type="ECO:0000259" key="14">
    <source>
        <dbReference type="Pfam" id="PF02463"/>
    </source>
</evidence>
<dbReference type="Proteomes" id="UP000602284">
    <property type="component" value="Unassembled WGS sequence"/>
</dbReference>
<dbReference type="Gene3D" id="1.20.1050.90">
    <property type="entry name" value="RecF/RecN/SMC, N-terminal domain"/>
    <property type="match status" value="1"/>
</dbReference>
<accession>A0ABS1J426</accession>
<keyword evidence="8 12" id="KW-0067">ATP-binding</keyword>